<dbReference type="InterPro" id="IPR036097">
    <property type="entry name" value="HisK_dim/P_sf"/>
</dbReference>
<feature type="region of interest" description="Disordered" evidence="12">
    <location>
        <begin position="128"/>
        <end position="176"/>
    </location>
</feature>
<sequence>MDLNQYLSLFLEEAREHLQAITDRLLALEREPSEVQHVQEIFRSAHTLKGMAATMGFEDMAHLTHEMENVLDRVRNGELAVTPALNDLLFRCLDALETMVASLEAGGDGAGDVADIVGALRAVAEGRTPDAAMSTASESTREEAAGAAAGGAGQAPTGSAAGADPEAKAGGDERDGTGVGHGFNAYEWAVIQQSREAGMSALTITVTLDPACVLKAARVFLVFRELEALGEVIRAHPPVEDLENERFDRSFTVVLITDQSPEAVRERILNISEIVAVDVVPVGDGEALRETAAASSPSAPAETPPPSSAAPASPSGAPDRQAGSPAAPSRPDSASGRAKKGAGRTIRVDIERLDQLMNLFSELVIDRGRLEQLARELNHPTLLETVEHMSRISSDLQNLVLTMRMVPVEHVFNRFPRMVRDLSRELGKRVELVIEGAETELDRTVVDEIGDPLVHLLRNAIDHGLESAEERRQAGKPETGRVKLSAYPSGNHVIIEVSDDGRGINREKVLRKALERGVISPQEAEGLTDEQVYNLLFLPGFSTAETITDISGRGVGLDVVRNKIESLGGAVSVQSEPGKGTTFIIQLPLTLSILEALLVQVEAEKYAIPLSSVLEAAIYKPEAVHYAHGQPVVDFRGRLIPLVFLKDVFAVPDSGEPKPADVQAVIVRKGEKMAGLVVDRLIGQQEIVLKSLGRYLPHVFAISGATILGDGQVALILDCNALVK</sequence>
<dbReference type="InterPro" id="IPR003594">
    <property type="entry name" value="HATPase_dom"/>
</dbReference>
<dbReference type="SUPFAM" id="SSF47226">
    <property type="entry name" value="Histidine-containing phosphotransfer domain, HPT domain"/>
    <property type="match status" value="1"/>
</dbReference>
<comment type="caution">
    <text evidence="16">The sequence shown here is derived from an EMBL/GenBank/DDBJ whole genome shotgun (WGS) entry which is preliminary data.</text>
</comment>
<dbReference type="EMBL" id="BMOF01000014">
    <property type="protein sequence ID" value="GGJ97792.1"/>
    <property type="molecule type" value="Genomic_DNA"/>
</dbReference>
<dbReference type="PANTHER" id="PTHR43395">
    <property type="entry name" value="SENSOR HISTIDINE KINASE CHEA"/>
    <property type="match status" value="1"/>
</dbReference>
<dbReference type="PANTHER" id="PTHR43395:SF1">
    <property type="entry name" value="CHEMOTAXIS PROTEIN CHEA"/>
    <property type="match status" value="1"/>
</dbReference>
<protein>
    <recommendedName>
        <fullName evidence="3">Chemotaxis protein CheA</fullName>
        <ecNumber evidence="2">2.7.13.3</ecNumber>
    </recommendedName>
</protein>
<dbReference type="InterPro" id="IPR008207">
    <property type="entry name" value="Sig_transdc_His_kin_Hpt_dom"/>
</dbReference>
<evidence type="ECO:0000313" key="16">
    <source>
        <dbReference type="EMBL" id="GGJ97792.1"/>
    </source>
</evidence>
<keyword evidence="4" id="KW-0145">Chemotaxis</keyword>
<evidence type="ECO:0000256" key="5">
    <source>
        <dbReference type="ARBA" id="ARBA00022553"/>
    </source>
</evidence>
<feature type="compositionally biased region" description="Low complexity" evidence="12">
    <location>
        <begin position="292"/>
        <end position="301"/>
    </location>
</feature>
<dbReference type="InterPro" id="IPR051315">
    <property type="entry name" value="Bact_Chemotaxis_CheA"/>
</dbReference>
<dbReference type="InterPro" id="IPR036061">
    <property type="entry name" value="CheW-like_dom_sf"/>
</dbReference>
<evidence type="ECO:0000256" key="9">
    <source>
        <dbReference type="ARBA" id="ARBA00022840"/>
    </source>
</evidence>
<dbReference type="SUPFAM" id="SSF47384">
    <property type="entry name" value="Homodimeric domain of signal transducing histidine kinase"/>
    <property type="match status" value="1"/>
</dbReference>
<reference evidence="16" key="2">
    <citation type="submission" date="2020-09" db="EMBL/GenBank/DDBJ databases">
        <authorList>
            <person name="Sun Q."/>
            <person name="Ohkuma M."/>
        </authorList>
    </citation>
    <scope>NUCLEOTIDE SEQUENCE</scope>
    <source>
        <strain evidence="16">JCM 14719</strain>
    </source>
</reference>
<evidence type="ECO:0000256" key="8">
    <source>
        <dbReference type="ARBA" id="ARBA00022777"/>
    </source>
</evidence>
<dbReference type="InterPro" id="IPR002545">
    <property type="entry name" value="CheW-lke_dom"/>
</dbReference>
<dbReference type="CDD" id="cd00088">
    <property type="entry name" value="HPT"/>
    <property type="match status" value="1"/>
</dbReference>
<dbReference type="InterPro" id="IPR004358">
    <property type="entry name" value="Sig_transdc_His_kin-like_C"/>
</dbReference>
<proteinExistence type="predicted"/>
<dbReference type="SUPFAM" id="SSF50341">
    <property type="entry name" value="CheW-like"/>
    <property type="match status" value="1"/>
</dbReference>
<dbReference type="InterPro" id="IPR004105">
    <property type="entry name" value="CheA-like_dim"/>
</dbReference>
<evidence type="ECO:0000256" key="4">
    <source>
        <dbReference type="ARBA" id="ARBA00022500"/>
    </source>
</evidence>
<dbReference type="InterPro" id="IPR010808">
    <property type="entry name" value="CheA_P2-bd"/>
</dbReference>
<evidence type="ECO:0000256" key="1">
    <source>
        <dbReference type="ARBA" id="ARBA00000085"/>
    </source>
</evidence>
<dbReference type="GO" id="GO:0000155">
    <property type="term" value="F:phosphorelay sensor kinase activity"/>
    <property type="evidence" value="ECO:0007669"/>
    <property type="project" value="InterPro"/>
</dbReference>
<organism evidence="16 17">
    <name type="scientific">Calditerricola satsumensis</name>
    <dbReference type="NCBI Taxonomy" id="373054"/>
    <lineage>
        <taxon>Bacteria</taxon>
        <taxon>Bacillati</taxon>
        <taxon>Bacillota</taxon>
        <taxon>Bacilli</taxon>
        <taxon>Bacillales</taxon>
        <taxon>Bacillaceae</taxon>
        <taxon>Calditerricola</taxon>
    </lineage>
</organism>
<dbReference type="InterPro" id="IPR036641">
    <property type="entry name" value="HPT_dom_sf"/>
</dbReference>
<dbReference type="Gene3D" id="2.30.30.40">
    <property type="entry name" value="SH3 Domains"/>
    <property type="match status" value="1"/>
</dbReference>
<dbReference type="PROSITE" id="PS50109">
    <property type="entry name" value="HIS_KIN"/>
    <property type="match status" value="1"/>
</dbReference>
<reference evidence="16" key="1">
    <citation type="journal article" date="2014" name="Int. J. Syst. Evol. Microbiol.">
        <title>Complete genome sequence of Corynebacterium casei LMG S-19264T (=DSM 44701T), isolated from a smear-ripened cheese.</title>
        <authorList>
            <consortium name="US DOE Joint Genome Institute (JGI-PGF)"/>
            <person name="Walter F."/>
            <person name="Albersmeier A."/>
            <person name="Kalinowski J."/>
            <person name="Ruckert C."/>
        </authorList>
    </citation>
    <scope>NUCLEOTIDE SEQUENCE</scope>
    <source>
        <strain evidence="16">JCM 14719</strain>
    </source>
</reference>
<keyword evidence="10" id="KW-0902">Two-component regulatory system</keyword>
<dbReference type="Gene3D" id="3.30.70.1110">
    <property type="entry name" value="Histidine kinase CheA-like, P2 response regulator-binding domain"/>
    <property type="match status" value="1"/>
</dbReference>
<dbReference type="FunFam" id="3.30.565.10:FF:000016">
    <property type="entry name" value="Chemotaxis protein CheA, putative"/>
    <property type="match status" value="1"/>
</dbReference>
<dbReference type="Gene3D" id="3.30.565.10">
    <property type="entry name" value="Histidine kinase-like ATPase, C-terminal domain"/>
    <property type="match status" value="1"/>
</dbReference>
<evidence type="ECO:0000256" key="10">
    <source>
        <dbReference type="ARBA" id="ARBA00023012"/>
    </source>
</evidence>
<feature type="compositionally biased region" description="Basic and acidic residues" evidence="12">
    <location>
        <begin position="165"/>
        <end position="176"/>
    </location>
</feature>
<dbReference type="Proteomes" id="UP000637720">
    <property type="component" value="Unassembled WGS sequence"/>
</dbReference>
<dbReference type="PROSITE" id="PS50894">
    <property type="entry name" value="HPT"/>
    <property type="match status" value="1"/>
</dbReference>
<dbReference type="EC" id="2.7.13.3" evidence="2"/>
<feature type="domain" description="CheW-like" evidence="14">
    <location>
        <begin position="593"/>
        <end position="724"/>
    </location>
</feature>
<comment type="catalytic activity">
    <reaction evidence="1">
        <text>ATP + protein L-histidine = ADP + protein N-phospho-L-histidine.</text>
        <dbReference type="EC" id="2.7.13.3"/>
    </reaction>
</comment>
<dbReference type="SUPFAM" id="SSF55052">
    <property type="entry name" value="CheY-binding domain of CheA"/>
    <property type="match status" value="1"/>
</dbReference>
<dbReference type="AlphaFoldDB" id="A0A8J3B5Y1"/>
<dbReference type="CDD" id="cd00731">
    <property type="entry name" value="CheA_reg"/>
    <property type="match status" value="1"/>
</dbReference>
<dbReference type="PROSITE" id="PS50851">
    <property type="entry name" value="CHEW"/>
    <property type="match status" value="1"/>
</dbReference>
<dbReference type="SUPFAM" id="SSF55874">
    <property type="entry name" value="ATPase domain of HSP90 chaperone/DNA topoisomerase II/histidine kinase"/>
    <property type="match status" value="1"/>
</dbReference>
<dbReference type="CDD" id="cd16916">
    <property type="entry name" value="HATPase_CheA-like"/>
    <property type="match status" value="1"/>
</dbReference>
<dbReference type="GO" id="GO:0006935">
    <property type="term" value="P:chemotaxis"/>
    <property type="evidence" value="ECO:0007669"/>
    <property type="project" value="UniProtKB-KW"/>
</dbReference>
<feature type="domain" description="Histidine kinase" evidence="13">
    <location>
        <begin position="382"/>
        <end position="591"/>
    </location>
</feature>
<feature type="compositionally biased region" description="Low complexity" evidence="12">
    <location>
        <begin position="309"/>
        <end position="336"/>
    </location>
</feature>
<feature type="compositionally biased region" description="Low complexity" evidence="12">
    <location>
        <begin position="154"/>
        <end position="163"/>
    </location>
</feature>
<dbReference type="SMART" id="SM00073">
    <property type="entry name" value="HPT"/>
    <property type="match status" value="1"/>
</dbReference>
<evidence type="ECO:0000256" key="3">
    <source>
        <dbReference type="ARBA" id="ARBA00021495"/>
    </source>
</evidence>
<evidence type="ECO:0000259" key="14">
    <source>
        <dbReference type="PROSITE" id="PS50851"/>
    </source>
</evidence>
<gene>
    <name evidence="16" type="primary">cheA</name>
    <name evidence="16" type="ORF">GCM10007043_09610</name>
</gene>
<evidence type="ECO:0000256" key="11">
    <source>
        <dbReference type="PROSITE-ProRule" id="PRU00110"/>
    </source>
</evidence>
<evidence type="ECO:0000256" key="6">
    <source>
        <dbReference type="ARBA" id="ARBA00022679"/>
    </source>
</evidence>
<evidence type="ECO:0000256" key="7">
    <source>
        <dbReference type="ARBA" id="ARBA00022741"/>
    </source>
</evidence>
<keyword evidence="9" id="KW-0067">ATP-binding</keyword>
<dbReference type="InterPro" id="IPR005467">
    <property type="entry name" value="His_kinase_dom"/>
</dbReference>
<dbReference type="Pfam" id="PF01627">
    <property type="entry name" value="Hpt"/>
    <property type="match status" value="1"/>
</dbReference>
<name>A0A8J3B5Y1_9BACI</name>
<keyword evidence="7" id="KW-0547">Nucleotide-binding</keyword>
<dbReference type="Gene3D" id="1.20.120.160">
    <property type="entry name" value="HPT domain"/>
    <property type="match status" value="1"/>
</dbReference>
<feature type="domain" description="HPt" evidence="15">
    <location>
        <begin position="1"/>
        <end position="106"/>
    </location>
</feature>
<dbReference type="Pfam" id="PF02518">
    <property type="entry name" value="HATPase_c"/>
    <property type="match status" value="1"/>
</dbReference>
<keyword evidence="17" id="KW-1185">Reference proteome</keyword>
<dbReference type="Pfam" id="PF07194">
    <property type="entry name" value="P2"/>
    <property type="match status" value="1"/>
</dbReference>
<accession>A0A8J3B5Y1</accession>
<evidence type="ECO:0000313" key="17">
    <source>
        <dbReference type="Proteomes" id="UP000637720"/>
    </source>
</evidence>
<dbReference type="SMART" id="SM00387">
    <property type="entry name" value="HATPase_c"/>
    <property type="match status" value="1"/>
</dbReference>
<dbReference type="GO" id="GO:0005737">
    <property type="term" value="C:cytoplasm"/>
    <property type="evidence" value="ECO:0007669"/>
    <property type="project" value="InterPro"/>
</dbReference>
<evidence type="ECO:0000259" key="13">
    <source>
        <dbReference type="PROSITE" id="PS50109"/>
    </source>
</evidence>
<dbReference type="InterPro" id="IPR035891">
    <property type="entry name" value="CheY-binding_CheA"/>
</dbReference>
<dbReference type="InterPro" id="IPR037052">
    <property type="entry name" value="CheA-like_P2_sf"/>
</dbReference>
<evidence type="ECO:0000259" key="15">
    <source>
        <dbReference type="PROSITE" id="PS50894"/>
    </source>
</evidence>
<dbReference type="GO" id="GO:0005524">
    <property type="term" value="F:ATP binding"/>
    <property type="evidence" value="ECO:0007669"/>
    <property type="project" value="UniProtKB-KW"/>
</dbReference>
<dbReference type="PRINTS" id="PR00344">
    <property type="entry name" value="BCTRLSENSOR"/>
</dbReference>
<keyword evidence="8" id="KW-0418">Kinase</keyword>
<dbReference type="InterPro" id="IPR036890">
    <property type="entry name" value="HATPase_C_sf"/>
</dbReference>
<dbReference type="SMART" id="SM01231">
    <property type="entry name" value="H-kinase_dim"/>
    <property type="match status" value="1"/>
</dbReference>
<dbReference type="RefSeq" id="WP_188816959.1">
    <property type="nucleotide sequence ID" value="NZ_BMOF01000014.1"/>
</dbReference>
<dbReference type="Pfam" id="PF01584">
    <property type="entry name" value="CheW"/>
    <property type="match status" value="1"/>
</dbReference>
<dbReference type="SMART" id="SM00260">
    <property type="entry name" value="CheW"/>
    <property type="match status" value="1"/>
</dbReference>
<dbReference type="InterPro" id="IPR037006">
    <property type="entry name" value="CheA-like_homodim_sf"/>
</dbReference>
<dbReference type="FunFam" id="2.30.30.40:FF:000048">
    <property type="entry name" value="Chemotaxis protein CheA, putative"/>
    <property type="match status" value="1"/>
</dbReference>
<keyword evidence="5 11" id="KW-0597">Phosphoprotein</keyword>
<feature type="region of interest" description="Disordered" evidence="12">
    <location>
        <begin position="288"/>
        <end position="343"/>
    </location>
</feature>
<evidence type="ECO:0000256" key="2">
    <source>
        <dbReference type="ARBA" id="ARBA00012438"/>
    </source>
</evidence>
<feature type="modified residue" description="Phosphohistidine" evidence="11">
    <location>
        <position position="46"/>
    </location>
</feature>
<dbReference type="Pfam" id="PF02895">
    <property type="entry name" value="H-kinase_dim"/>
    <property type="match status" value="1"/>
</dbReference>
<dbReference type="Gene3D" id="1.10.287.560">
    <property type="entry name" value="Histidine kinase CheA-like, homodimeric domain"/>
    <property type="match status" value="1"/>
</dbReference>
<evidence type="ECO:0000256" key="12">
    <source>
        <dbReference type="SAM" id="MobiDB-lite"/>
    </source>
</evidence>
<keyword evidence="6" id="KW-0808">Transferase</keyword>